<keyword evidence="1" id="KW-0819">tRNA processing</keyword>
<dbReference type="SUPFAM" id="SSF53927">
    <property type="entry name" value="Cytidine deaminase-like"/>
    <property type="match status" value="1"/>
</dbReference>
<evidence type="ECO:0000259" key="4">
    <source>
        <dbReference type="PROSITE" id="PS50280"/>
    </source>
</evidence>
<evidence type="ECO:0000256" key="3">
    <source>
        <dbReference type="SAM" id="MobiDB-lite"/>
    </source>
</evidence>
<feature type="region of interest" description="Disordered" evidence="3">
    <location>
        <begin position="579"/>
        <end position="598"/>
    </location>
</feature>
<feature type="compositionally biased region" description="Polar residues" evidence="3">
    <location>
        <begin position="624"/>
        <end position="643"/>
    </location>
</feature>
<dbReference type="Pfam" id="PF00856">
    <property type="entry name" value="SET"/>
    <property type="match status" value="1"/>
</dbReference>
<evidence type="ECO:0000256" key="1">
    <source>
        <dbReference type="ARBA" id="ARBA00022694"/>
    </source>
</evidence>
<comment type="similarity">
    <text evidence="2">Belongs to the cytidine and deoxycytidylate deaminase family. ADAT3 subfamily.</text>
</comment>
<dbReference type="CDD" id="cd10540">
    <property type="entry name" value="SET_SpSet7-like"/>
    <property type="match status" value="1"/>
</dbReference>
<feature type="region of interest" description="Disordered" evidence="3">
    <location>
        <begin position="309"/>
        <end position="347"/>
    </location>
</feature>
<dbReference type="STRING" id="215250.A0A316YRK4"/>
<feature type="compositionally biased region" description="Basic and acidic residues" evidence="3">
    <location>
        <begin position="212"/>
        <end position="221"/>
    </location>
</feature>
<dbReference type="PANTHER" id="PTHR11079">
    <property type="entry name" value="CYTOSINE DEAMINASE FAMILY MEMBER"/>
    <property type="match status" value="1"/>
</dbReference>
<feature type="domain" description="CMP/dCMP-type deaminase" evidence="5">
    <location>
        <begin position="564"/>
        <end position="709"/>
    </location>
</feature>
<protein>
    <recommendedName>
        <fullName evidence="8">SET domain-containing protein</fullName>
    </recommendedName>
</protein>
<sequence>MPSIVEEMGPDGNGGPSSMLYLPSKVASTSSVPMGTSIVQPGTLQIRQTASAGRGVFAATPLKAGTVVEVSHVLLFDAKEYEEHGQHTLLHEYTYVWSRSSGKGSTMALALGIGSLFNHSPNSPNVSYSLDKPSETIRYTLARNVDAGEELCISYGSGKMWWETAEEAEPQAIAGAVNGEEEELLNLAGFEAEGSEKEVVNEVEPSVGGNRDSIDFKDKERRRGGHQSGDCDERTGNVVLPNGNMEKMLIKPPDPVGPDAAPLWRITAAIDPNTMPLELMDVWILKIAPRKSEAFLEVVRQRKRAAAAAEEAREQPEIASDQADDEADGEGVRKPRGKRRQGVDDDTYGTMRHLRTFHRITNSRTGKVELCALIGQVDDWSHEEIMTLFGDAQLGDDGQRVEPYVEQVPRYPAPSRERLEEWKAHWPVSVKLGIARPSELPEIPSYDPTATPASPTIMGPEPNMVVDRAGDARSWTPDATEWARRNFVKCIDNARRAKANGELAIGAHVCPAYSRTGSSESPDAIIVDSYDTRKSLRNPLKHAVKNAITSVASIRIARDADRLPTVNAKVALLQRNADINHRPSSSSSTSSSASSVPLSCHPSFQGLTGSTPRTSSPAPPGRSSVCTMSSSPQKSTDTASLNAKQDKERLANGQEYLLNNLALFTTHEPCLMCCMALVHSRVKAVYFLLPSPRAGGCCGAHLPEGKRCLHAEDGGPYAVQEQAGLNHHFDVWKWVGADEAFAGKPGEEAQEDWKTLLDINGLDP</sequence>
<dbReference type="GeneID" id="37045405"/>
<dbReference type="OrthoDB" id="3180714at2759"/>
<dbReference type="GO" id="GO:0005737">
    <property type="term" value="C:cytoplasm"/>
    <property type="evidence" value="ECO:0007669"/>
    <property type="project" value="TreeGrafter"/>
</dbReference>
<feature type="region of interest" description="Disordered" evidence="3">
    <location>
        <begin position="196"/>
        <end position="237"/>
    </location>
</feature>
<dbReference type="PROSITE" id="PS51747">
    <property type="entry name" value="CYT_DCMP_DEAMINASES_2"/>
    <property type="match status" value="1"/>
</dbReference>
<dbReference type="GO" id="GO:0008033">
    <property type="term" value="P:tRNA processing"/>
    <property type="evidence" value="ECO:0007669"/>
    <property type="project" value="UniProtKB-KW"/>
</dbReference>
<dbReference type="SUPFAM" id="SSF82199">
    <property type="entry name" value="SET domain"/>
    <property type="match status" value="1"/>
</dbReference>
<dbReference type="EMBL" id="KZ819635">
    <property type="protein sequence ID" value="PWN92190.1"/>
    <property type="molecule type" value="Genomic_DNA"/>
</dbReference>
<dbReference type="InterPro" id="IPR002125">
    <property type="entry name" value="CMP_dCMP_dom"/>
</dbReference>
<dbReference type="InterPro" id="IPR001214">
    <property type="entry name" value="SET_dom"/>
</dbReference>
<feature type="domain" description="SET" evidence="4">
    <location>
        <begin position="42"/>
        <end position="156"/>
    </location>
</feature>
<dbReference type="Proteomes" id="UP000245768">
    <property type="component" value="Unassembled WGS sequence"/>
</dbReference>
<keyword evidence="7" id="KW-1185">Reference proteome</keyword>
<dbReference type="GO" id="GO:0052717">
    <property type="term" value="F:tRNA-specific adenosine-34 deaminase activity"/>
    <property type="evidence" value="ECO:0007669"/>
    <property type="project" value="TreeGrafter"/>
</dbReference>
<feature type="compositionally biased region" description="Polar residues" evidence="3">
    <location>
        <begin position="605"/>
        <end position="616"/>
    </location>
</feature>
<accession>A0A316YRK4</accession>
<dbReference type="Gene3D" id="2.170.270.10">
    <property type="entry name" value="SET domain"/>
    <property type="match status" value="1"/>
</dbReference>
<evidence type="ECO:0000313" key="7">
    <source>
        <dbReference type="Proteomes" id="UP000245768"/>
    </source>
</evidence>
<reference evidence="6 7" key="1">
    <citation type="journal article" date="2018" name="Mol. Biol. Evol.">
        <title>Broad Genomic Sampling Reveals a Smut Pathogenic Ancestry of the Fungal Clade Ustilaginomycotina.</title>
        <authorList>
            <person name="Kijpornyongpan T."/>
            <person name="Mondo S.J."/>
            <person name="Barry K."/>
            <person name="Sandor L."/>
            <person name="Lee J."/>
            <person name="Lipzen A."/>
            <person name="Pangilinan J."/>
            <person name="LaButti K."/>
            <person name="Hainaut M."/>
            <person name="Henrissat B."/>
            <person name="Grigoriev I.V."/>
            <person name="Spatafora J.W."/>
            <person name="Aime M.C."/>
        </authorList>
    </citation>
    <scope>NUCLEOTIDE SEQUENCE [LARGE SCALE GENOMIC DNA]</scope>
    <source>
        <strain evidence="6 7">MCA 4198</strain>
    </source>
</reference>
<proteinExistence type="inferred from homology"/>
<feature type="region of interest" description="Disordered" evidence="3">
    <location>
        <begin position="604"/>
        <end position="643"/>
    </location>
</feature>
<evidence type="ECO:0008006" key="8">
    <source>
        <dbReference type="Google" id="ProtNLM"/>
    </source>
</evidence>
<dbReference type="InterPro" id="IPR016193">
    <property type="entry name" value="Cytidine_deaminase-like"/>
</dbReference>
<name>A0A316YRK4_9BASI</name>
<dbReference type="Gene3D" id="3.40.140.10">
    <property type="entry name" value="Cytidine Deaminase, domain 2"/>
    <property type="match status" value="1"/>
</dbReference>
<evidence type="ECO:0000256" key="2">
    <source>
        <dbReference type="ARBA" id="ARBA00038160"/>
    </source>
</evidence>
<dbReference type="InterPro" id="IPR046341">
    <property type="entry name" value="SET_dom_sf"/>
</dbReference>
<dbReference type="RefSeq" id="XP_025379388.1">
    <property type="nucleotide sequence ID" value="XM_025523489.1"/>
</dbReference>
<dbReference type="AlphaFoldDB" id="A0A316YRK4"/>
<dbReference type="GO" id="GO:0005634">
    <property type="term" value="C:nucleus"/>
    <property type="evidence" value="ECO:0007669"/>
    <property type="project" value="TreeGrafter"/>
</dbReference>
<dbReference type="PANTHER" id="PTHR11079:SF156">
    <property type="entry name" value="INACTIVE TRNA-SPECIFIC ADENOSINE DEAMINASE-LIKE PROTEIN 3-RELATED"/>
    <property type="match status" value="1"/>
</dbReference>
<evidence type="ECO:0000259" key="5">
    <source>
        <dbReference type="PROSITE" id="PS51747"/>
    </source>
</evidence>
<feature type="compositionally biased region" description="Low complexity" evidence="3">
    <location>
        <begin position="583"/>
        <end position="598"/>
    </location>
</feature>
<dbReference type="Pfam" id="PF00383">
    <property type="entry name" value="dCMP_cyt_deam_1"/>
    <property type="match status" value="1"/>
</dbReference>
<dbReference type="InParanoid" id="A0A316YRK4"/>
<dbReference type="PROSITE" id="PS50280">
    <property type="entry name" value="SET"/>
    <property type="match status" value="1"/>
</dbReference>
<organism evidence="6 7">
    <name type="scientific">Acaromyces ingoldii</name>
    <dbReference type="NCBI Taxonomy" id="215250"/>
    <lineage>
        <taxon>Eukaryota</taxon>
        <taxon>Fungi</taxon>
        <taxon>Dikarya</taxon>
        <taxon>Basidiomycota</taxon>
        <taxon>Ustilaginomycotina</taxon>
        <taxon>Exobasidiomycetes</taxon>
        <taxon>Exobasidiales</taxon>
        <taxon>Cryptobasidiaceae</taxon>
        <taxon>Acaromyces</taxon>
    </lineage>
</organism>
<evidence type="ECO:0000313" key="6">
    <source>
        <dbReference type="EMBL" id="PWN92190.1"/>
    </source>
</evidence>
<gene>
    <name evidence="6" type="ORF">FA10DRAFT_278802</name>
</gene>